<dbReference type="InterPro" id="IPR054790">
    <property type="entry name" value="MurU"/>
</dbReference>
<keyword evidence="2 3" id="KW-0548">Nucleotidyltransferase</keyword>
<sequence>MKVMILAAGRGERLRPLTDHTPKPLLHAGPKRLIEYLIDKLVAAGFDNIVINHAHLGEQFEPILGSGERYHAHFEYSAEVAGGLETAGGIIQALPLLGNEPFLVVNGDIWTDFPFDELAKMDLAKEQLCHLVMVNNPAHNPAGDFYLDSDGLLSLDGEPKLTFSGIAIYRPEMFAEHPVTKLALKPFFVEAMKQRKASGQHYQGQWSDIGTVERLTALAKQLGISGAKKLQ</sequence>
<dbReference type="EC" id="2.7.7.24" evidence="3"/>
<dbReference type="Gene3D" id="3.90.550.10">
    <property type="entry name" value="Spore Coat Polysaccharide Biosynthesis Protein SpsA, Chain A"/>
    <property type="match status" value="1"/>
</dbReference>
<keyword evidence="1 3" id="KW-0808">Transferase</keyword>
<evidence type="ECO:0000313" key="3">
    <source>
        <dbReference type="EMBL" id="AFI84852.1"/>
    </source>
</evidence>
<evidence type="ECO:0000256" key="1">
    <source>
        <dbReference type="ARBA" id="ARBA00022679"/>
    </source>
</evidence>
<dbReference type="HOGENOM" id="CLU_029499_2_1_6"/>
<name>I1XKD3_METNJ</name>
<accession>I1XKD3</accession>
<dbReference type="PANTHER" id="PTHR43584:SF8">
    <property type="entry name" value="N-ACETYLMURAMATE ALPHA-1-PHOSPHATE URIDYLYLTRANSFERASE"/>
    <property type="match status" value="1"/>
</dbReference>
<dbReference type="PATRIC" id="fig|754476.3.peg.2013"/>
<dbReference type="STRING" id="754476.Q7A_2036"/>
<dbReference type="EMBL" id="CP003390">
    <property type="protein sequence ID" value="AFI84852.1"/>
    <property type="molecule type" value="Genomic_DNA"/>
</dbReference>
<dbReference type="InterPro" id="IPR029044">
    <property type="entry name" value="Nucleotide-diphossugar_trans"/>
</dbReference>
<dbReference type="InterPro" id="IPR005835">
    <property type="entry name" value="NTP_transferase_dom"/>
</dbReference>
<protein>
    <submittedName>
        <fullName evidence="3">Glucose-1-phosphate thymidylyltransferase</fullName>
        <ecNumber evidence="3">2.7.7.24</ecNumber>
    </submittedName>
</protein>
<dbReference type="Pfam" id="PF00483">
    <property type="entry name" value="NTP_transferase"/>
    <property type="match status" value="1"/>
</dbReference>
<dbReference type="OrthoDB" id="9788272at2"/>
<organism evidence="3 4">
    <name type="scientific">Methylophaga nitratireducenticrescens</name>
    <dbReference type="NCBI Taxonomy" id="754476"/>
    <lineage>
        <taxon>Bacteria</taxon>
        <taxon>Pseudomonadati</taxon>
        <taxon>Pseudomonadota</taxon>
        <taxon>Gammaproteobacteria</taxon>
        <taxon>Thiotrichales</taxon>
        <taxon>Piscirickettsiaceae</taxon>
        <taxon>Methylophaga</taxon>
    </lineage>
</organism>
<dbReference type="InterPro" id="IPR050065">
    <property type="entry name" value="GlmU-like"/>
</dbReference>
<keyword evidence="4" id="KW-1185">Reference proteome</keyword>
<reference evidence="3 4" key="2">
    <citation type="journal article" date="2013" name="Int. J. Syst. Evol. Microbiol.">
        <title>Methylophaga nitratireducenticrescens sp. nov. and Methylophaga frappieri sp. nov., isolated from the biofilm of the methanol-fed denitrification system treating the seawater at the Montreal Biodome.</title>
        <authorList>
            <person name="Villeneuve C."/>
            <person name="Martineau C."/>
            <person name="Mauffrey F."/>
            <person name="Villemur R."/>
        </authorList>
    </citation>
    <scope>NUCLEOTIDE SEQUENCE [LARGE SCALE GENOMIC DNA]</scope>
    <source>
        <strain evidence="3 4">JAM1</strain>
    </source>
</reference>
<dbReference type="PANTHER" id="PTHR43584">
    <property type="entry name" value="NUCLEOTIDYL TRANSFERASE"/>
    <property type="match status" value="1"/>
</dbReference>
<dbReference type="RefSeq" id="WP_014707220.1">
    <property type="nucleotide sequence ID" value="NC_017857.3"/>
</dbReference>
<dbReference type="NCBIfam" id="NF045761">
    <property type="entry name" value="NAMPUrTaseMurU"/>
    <property type="match status" value="1"/>
</dbReference>
<dbReference type="Proteomes" id="UP000009144">
    <property type="component" value="Chromosome"/>
</dbReference>
<gene>
    <name evidence="3" type="ordered locus">Q7A_2036</name>
</gene>
<dbReference type="CDD" id="cd06422">
    <property type="entry name" value="NTP_transferase_like_1"/>
    <property type="match status" value="1"/>
</dbReference>
<evidence type="ECO:0000256" key="2">
    <source>
        <dbReference type="ARBA" id="ARBA00022695"/>
    </source>
</evidence>
<proteinExistence type="predicted"/>
<dbReference type="SUPFAM" id="SSF53448">
    <property type="entry name" value="Nucleotide-diphospho-sugar transferases"/>
    <property type="match status" value="1"/>
</dbReference>
<reference evidence="3 4" key="1">
    <citation type="journal article" date="2012" name="J. Bacteriol.">
        <title>Complete genome sequences of Methylophaga sp. strain JAM1 and Methylophaga sp. strain JAM7.</title>
        <authorList>
            <person name="Villeneuve C."/>
            <person name="Martineau C."/>
            <person name="Mauffrey F."/>
            <person name="Villemur R."/>
        </authorList>
    </citation>
    <scope>NUCLEOTIDE SEQUENCE [LARGE SCALE GENOMIC DNA]</scope>
    <source>
        <strain evidence="3 4">JAM1</strain>
    </source>
</reference>
<dbReference type="GO" id="GO:0008879">
    <property type="term" value="F:glucose-1-phosphate thymidylyltransferase activity"/>
    <property type="evidence" value="ECO:0007669"/>
    <property type="project" value="UniProtKB-EC"/>
</dbReference>
<evidence type="ECO:0000313" key="4">
    <source>
        <dbReference type="Proteomes" id="UP000009144"/>
    </source>
</evidence>
<dbReference type="eggNOG" id="COG1208">
    <property type="taxonomic scope" value="Bacteria"/>
</dbReference>
<dbReference type="AlphaFoldDB" id="I1XKD3"/>
<dbReference type="KEGG" id="mej:Q7A_2036"/>